<dbReference type="InterPro" id="IPR001611">
    <property type="entry name" value="Leu-rich_rpt"/>
</dbReference>
<sequence length="459" mass="51606">MRVPHTIPCNTYQVYHPSDTTENLQGEVNRTLRSEDVTWDKNIPSTLVTLCVQSLVSNFKDKQALQLLPDEDRCLLLETLPIDLPLIITVPLLEDGIYWKRCSQIRWQSLNDVRDYEGSWKRLYLERHLQEYIENLAPEDFVHSEVESLVHLCSSYVKRLNILQLQAPQPPTFLGSNGYEWPTEIVSVDHINLEPFIKGLVCLEELHIMFGVRQCGMNFAWILFKFSAMDCLNIGMGLNSAKCMKTLRIHRSTLDDTLVTILLQHMVKNTTITRVDFSHCNIGDNGALAIGKLLIFQPTLKELVLCNNKIGAAGASGLASALTHRSSPLKLLDLRLNVIGNQGVTDLCSVLTNSEHLQALILVSCGFTEQAAIKIGHMLQQNTSLQALDVSNNYLGEVGGEALSLGIKDNTTLLKLDHRMTGITKECESSINMSLKHNIDRYKRKQRELAEATGNNDEE</sequence>
<dbReference type="OrthoDB" id="341587at2759"/>
<dbReference type="SUPFAM" id="SSF52047">
    <property type="entry name" value="RNI-like"/>
    <property type="match status" value="1"/>
</dbReference>
<dbReference type="OMA" id="PVCHVAR"/>
<dbReference type="FunCoup" id="A0A067R9S9">
    <property type="interactions" value="4"/>
</dbReference>
<reference evidence="1 2" key="1">
    <citation type="journal article" date="2014" name="Nat. Commun.">
        <title>Molecular traces of alternative social organization in a termite genome.</title>
        <authorList>
            <person name="Terrapon N."/>
            <person name="Li C."/>
            <person name="Robertson H.M."/>
            <person name="Ji L."/>
            <person name="Meng X."/>
            <person name="Booth W."/>
            <person name="Chen Z."/>
            <person name="Childers C.P."/>
            <person name="Glastad K.M."/>
            <person name="Gokhale K."/>
            <person name="Gowin J."/>
            <person name="Gronenberg W."/>
            <person name="Hermansen R.A."/>
            <person name="Hu H."/>
            <person name="Hunt B.G."/>
            <person name="Huylmans A.K."/>
            <person name="Khalil S.M."/>
            <person name="Mitchell R.D."/>
            <person name="Munoz-Torres M.C."/>
            <person name="Mustard J.A."/>
            <person name="Pan H."/>
            <person name="Reese J.T."/>
            <person name="Scharf M.E."/>
            <person name="Sun F."/>
            <person name="Vogel H."/>
            <person name="Xiao J."/>
            <person name="Yang W."/>
            <person name="Yang Z."/>
            <person name="Yang Z."/>
            <person name="Zhou J."/>
            <person name="Zhu J."/>
            <person name="Brent C.S."/>
            <person name="Elsik C.G."/>
            <person name="Goodisman M.A."/>
            <person name="Liberles D.A."/>
            <person name="Roe R.M."/>
            <person name="Vargo E.L."/>
            <person name="Vilcinskas A."/>
            <person name="Wang J."/>
            <person name="Bornberg-Bauer E."/>
            <person name="Korb J."/>
            <person name="Zhang G."/>
            <person name="Liebig J."/>
        </authorList>
    </citation>
    <scope>NUCLEOTIDE SEQUENCE [LARGE SCALE GENOMIC DNA]</scope>
    <source>
        <tissue evidence="1">Whole organism</tissue>
    </source>
</reference>
<keyword evidence="2" id="KW-1185">Reference proteome</keyword>
<dbReference type="AlphaFoldDB" id="A0A067R9S9"/>
<accession>A0A067R9S9</accession>
<evidence type="ECO:0000313" key="2">
    <source>
        <dbReference type="Proteomes" id="UP000027135"/>
    </source>
</evidence>
<proteinExistence type="predicted"/>
<organism evidence="1 2">
    <name type="scientific">Zootermopsis nevadensis</name>
    <name type="common">Dampwood termite</name>
    <dbReference type="NCBI Taxonomy" id="136037"/>
    <lineage>
        <taxon>Eukaryota</taxon>
        <taxon>Metazoa</taxon>
        <taxon>Ecdysozoa</taxon>
        <taxon>Arthropoda</taxon>
        <taxon>Hexapoda</taxon>
        <taxon>Insecta</taxon>
        <taxon>Pterygota</taxon>
        <taxon>Neoptera</taxon>
        <taxon>Polyneoptera</taxon>
        <taxon>Dictyoptera</taxon>
        <taxon>Blattodea</taxon>
        <taxon>Blattoidea</taxon>
        <taxon>Termitoidae</taxon>
        <taxon>Termopsidae</taxon>
        <taxon>Zootermopsis</taxon>
    </lineage>
</organism>
<name>A0A067R9S9_ZOONE</name>
<dbReference type="PANTHER" id="PTHR24114">
    <property type="entry name" value="LEUCINE RICH REPEAT FAMILY PROTEIN"/>
    <property type="match status" value="1"/>
</dbReference>
<gene>
    <name evidence="1" type="ORF">L798_10887</name>
</gene>
<dbReference type="EMBL" id="KK852832">
    <property type="protein sequence ID" value="KDR15318.1"/>
    <property type="molecule type" value="Genomic_DNA"/>
</dbReference>
<dbReference type="Pfam" id="PF13516">
    <property type="entry name" value="LRR_6"/>
    <property type="match status" value="4"/>
</dbReference>
<dbReference type="InterPro" id="IPR032675">
    <property type="entry name" value="LRR_dom_sf"/>
</dbReference>
<dbReference type="eggNOG" id="KOG0619">
    <property type="taxonomic scope" value="Eukaryota"/>
</dbReference>
<dbReference type="Proteomes" id="UP000027135">
    <property type="component" value="Unassembled WGS sequence"/>
</dbReference>
<dbReference type="InterPro" id="IPR052394">
    <property type="entry name" value="LRR-containing"/>
</dbReference>
<dbReference type="PANTHER" id="PTHR24114:SF2">
    <property type="entry name" value="F-BOX DOMAIN-CONTAINING PROTEIN-RELATED"/>
    <property type="match status" value="1"/>
</dbReference>
<protein>
    <submittedName>
        <fullName evidence="1">T-complex-associated testis-expressed protein 1</fullName>
    </submittedName>
</protein>
<evidence type="ECO:0000313" key="1">
    <source>
        <dbReference type="EMBL" id="KDR15318.1"/>
    </source>
</evidence>
<dbReference type="STRING" id="136037.A0A067R9S9"/>
<dbReference type="Gene3D" id="3.80.10.10">
    <property type="entry name" value="Ribonuclease Inhibitor"/>
    <property type="match status" value="2"/>
</dbReference>
<dbReference type="InParanoid" id="A0A067R9S9"/>
<dbReference type="SMART" id="SM00368">
    <property type="entry name" value="LRR_RI"/>
    <property type="match status" value="5"/>
</dbReference>